<accession>A0A1F5RIQ5</accession>
<dbReference type="NCBIfam" id="NF004952">
    <property type="entry name" value="PRK06299.1-2"/>
    <property type="match status" value="1"/>
</dbReference>
<evidence type="ECO:0000256" key="4">
    <source>
        <dbReference type="ARBA" id="ARBA00022980"/>
    </source>
</evidence>
<evidence type="ECO:0000256" key="5">
    <source>
        <dbReference type="ARBA" id="ARBA00023274"/>
    </source>
</evidence>
<feature type="compositionally biased region" description="Acidic residues" evidence="7">
    <location>
        <begin position="12"/>
        <end position="24"/>
    </location>
</feature>
<comment type="similarity">
    <text evidence="1 6">Belongs to the bacterial ribosomal protein bS1 family.</text>
</comment>
<dbReference type="PRINTS" id="PR00681">
    <property type="entry name" value="RIBOSOMALS1"/>
</dbReference>
<comment type="caution">
    <text evidence="9">The sequence shown here is derived from an EMBL/GenBank/DDBJ whole genome shotgun (WGS) entry which is preliminary data.</text>
</comment>
<dbReference type="Gene3D" id="2.40.50.140">
    <property type="entry name" value="Nucleic acid-binding proteins"/>
    <property type="match status" value="6"/>
</dbReference>
<keyword evidence="3 6" id="KW-0694">RNA-binding</keyword>
<evidence type="ECO:0000256" key="7">
    <source>
        <dbReference type="SAM" id="MobiDB-lite"/>
    </source>
</evidence>
<evidence type="ECO:0000313" key="10">
    <source>
        <dbReference type="Proteomes" id="UP000177230"/>
    </source>
</evidence>
<feature type="domain" description="S1 motif" evidence="8">
    <location>
        <begin position="384"/>
        <end position="454"/>
    </location>
</feature>
<dbReference type="SUPFAM" id="SSF50249">
    <property type="entry name" value="Nucleic acid-binding proteins"/>
    <property type="match status" value="6"/>
</dbReference>
<evidence type="ECO:0000256" key="2">
    <source>
        <dbReference type="ARBA" id="ARBA00022737"/>
    </source>
</evidence>
<feature type="domain" description="S1 motif" evidence="8">
    <location>
        <begin position="297"/>
        <end position="367"/>
    </location>
</feature>
<gene>
    <name evidence="9" type="ORF">A2024_10055</name>
</gene>
<keyword evidence="5 6" id="KW-0687">Ribonucleoprotein</keyword>
<organism evidence="9 10">
    <name type="scientific">Candidatus Edwardsbacteria bacterium GWF2_54_11</name>
    <dbReference type="NCBI Taxonomy" id="1817851"/>
    <lineage>
        <taxon>Bacteria</taxon>
        <taxon>Candidatus Edwardsiibacteriota</taxon>
    </lineage>
</organism>
<dbReference type="InterPro" id="IPR000110">
    <property type="entry name" value="Ribosomal_bS1"/>
</dbReference>
<feature type="region of interest" description="Disordered" evidence="7">
    <location>
        <begin position="1"/>
        <end position="25"/>
    </location>
</feature>
<feature type="domain" description="S1 motif" evidence="8">
    <location>
        <begin position="44"/>
        <end position="107"/>
    </location>
</feature>
<dbReference type="InterPro" id="IPR012340">
    <property type="entry name" value="NA-bd_OB-fold"/>
</dbReference>
<dbReference type="PROSITE" id="PS50126">
    <property type="entry name" value="S1"/>
    <property type="match status" value="6"/>
</dbReference>
<feature type="compositionally biased region" description="Basic and acidic residues" evidence="7">
    <location>
        <begin position="592"/>
        <end position="605"/>
    </location>
</feature>
<comment type="function">
    <text evidence="6">Binds mRNA; thus facilitating recognition of the initiation point. It is needed to translate mRNA with a short Shine-Dalgarno (SD) purine-rich sequence.</text>
</comment>
<feature type="domain" description="S1 motif" evidence="8">
    <location>
        <begin position="212"/>
        <end position="280"/>
    </location>
</feature>
<evidence type="ECO:0000259" key="8">
    <source>
        <dbReference type="PROSITE" id="PS50126"/>
    </source>
</evidence>
<dbReference type="FunFam" id="2.40.50.140:FF:000011">
    <property type="entry name" value="30S ribosomal protein S1"/>
    <property type="match status" value="2"/>
</dbReference>
<keyword evidence="4 6" id="KW-0689">Ribosomal protein</keyword>
<dbReference type="CDD" id="cd05688">
    <property type="entry name" value="S1_RPS1_repeat_ec3"/>
    <property type="match status" value="1"/>
</dbReference>
<evidence type="ECO:0000256" key="6">
    <source>
        <dbReference type="PIRNR" id="PIRNR002111"/>
    </source>
</evidence>
<dbReference type="PANTHER" id="PTHR10724:SF7">
    <property type="entry name" value="SMALL RIBOSOMAL SUBUNIT PROTEIN BS1C"/>
    <property type="match status" value="1"/>
</dbReference>
<dbReference type="InterPro" id="IPR035104">
    <property type="entry name" value="Ribosomal_protein_S1-like"/>
</dbReference>
<feature type="region of interest" description="Disordered" evidence="7">
    <location>
        <begin position="577"/>
        <end position="605"/>
    </location>
</feature>
<dbReference type="InterPro" id="IPR003029">
    <property type="entry name" value="S1_domain"/>
</dbReference>
<dbReference type="CDD" id="cd05687">
    <property type="entry name" value="S1_RPS1_repeat_ec1_hs1"/>
    <property type="match status" value="1"/>
</dbReference>
<feature type="domain" description="S1 motif" evidence="8">
    <location>
        <begin position="471"/>
        <end position="540"/>
    </location>
</feature>
<dbReference type="NCBIfam" id="NF004953">
    <property type="entry name" value="PRK06299.1-3"/>
    <property type="match status" value="1"/>
</dbReference>
<keyword evidence="2" id="KW-0677">Repeat</keyword>
<reference evidence="9 10" key="1">
    <citation type="journal article" date="2016" name="Nat. Commun.">
        <title>Thousands of microbial genomes shed light on interconnected biogeochemical processes in an aquifer system.</title>
        <authorList>
            <person name="Anantharaman K."/>
            <person name="Brown C.T."/>
            <person name="Hug L.A."/>
            <person name="Sharon I."/>
            <person name="Castelle C.J."/>
            <person name="Probst A.J."/>
            <person name="Thomas B.C."/>
            <person name="Singh A."/>
            <person name="Wilkins M.J."/>
            <person name="Karaoz U."/>
            <person name="Brodie E.L."/>
            <person name="Williams K.H."/>
            <person name="Hubbard S.S."/>
            <person name="Banfield J.F."/>
        </authorList>
    </citation>
    <scope>NUCLEOTIDE SEQUENCE [LARGE SCALE GENOMIC DNA]</scope>
</reference>
<evidence type="ECO:0000256" key="1">
    <source>
        <dbReference type="ARBA" id="ARBA00006767"/>
    </source>
</evidence>
<dbReference type="EMBL" id="MFFM01000003">
    <property type="protein sequence ID" value="OGF14326.1"/>
    <property type="molecule type" value="Genomic_DNA"/>
</dbReference>
<dbReference type="GO" id="GO:0022627">
    <property type="term" value="C:cytosolic small ribosomal subunit"/>
    <property type="evidence" value="ECO:0007669"/>
    <property type="project" value="TreeGrafter"/>
</dbReference>
<dbReference type="FunFam" id="2.40.50.140:FF:000018">
    <property type="entry name" value="30S ribosomal protein S1"/>
    <property type="match status" value="1"/>
</dbReference>
<dbReference type="GO" id="GO:0003735">
    <property type="term" value="F:structural constituent of ribosome"/>
    <property type="evidence" value="ECO:0007669"/>
    <property type="project" value="InterPro"/>
</dbReference>
<dbReference type="GO" id="GO:0006412">
    <property type="term" value="P:translation"/>
    <property type="evidence" value="ECO:0007669"/>
    <property type="project" value="InterPro"/>
</dbReference>
<sequence length="605" mass="67571">MAKTKKLRPEDEKDEFLTEEESQDSGEFRALLDEYFHQKTFEEGEIITGKVLRISGDSVMVDVGLKSEGIVPLMELSDPESIKPGDVLDLYLETMENEEGQMVLSKSKADFIRVWDKAKEYLDNESQIEGKVVKRIKGGLIVDLMGVDAFLPGSQIGLRPLETMDSLLGQFVPLKIVKINKKRRNIVVSRRAVLDAERDKLRTAILAEIDKGQLREGIVKNITDFGVFIDLGGLDGLLHITDMSWGRINHPSELVKLGERLKVKILEYDREKSRVSLGLKQLTPHPWEDIETKFPVGATIKGKIVSIVDYGAFIELEKGVEGLIHISEMSWTKQVKHPSKLVSIGAEVDAVVLKIDKNDQKISLGLRQLEPDPWDTIEQRYPIGCKVSGKVRNITNFGVFVELDEGIDGLIHISDISWTKRIKHPSEVVKKGDSIDIMVTNIDKDNRRISLGIKQLEDDPWADIGSKFSIGQDLKCKVNRPLERGLLVDMDHGFEGFVPVSELEGITEDKLAETFKGGEELDLKIIEIDSSNRRIALSQKILKAEQESGEIKPYLKAEQPSTGTAFGDALNQAIKGKKETEKLVTSAPEEAVSEKSGEEKPEATA</sequence>
<dbReference type="PIRSF" id="PIRSF002111">
    <property type="entry name" value="RpsA"/>
    <property type="match status" value="1"/>
</dbReference>
<name>A0A1F5RIQ5_9BACT</name>
<proteinExistence type="inferred from homology"/>
<dbReference type="CDD" id="cd04465">
    <property type="entry name" value="S1_RPS1_repeat_ec2_hs2"/>
    <property type="match status" value="1"/>
</dbReference>
<evidence type="ECO:0000313" key="9">
    <source>
        <dbReference type="EMBL" id="OGF14326.1"/>
    </source>
</evidence>
<dbReference type="PANTHER" id="PTHR10724">
    <property type="entry name" value="30S RIBOSOMAL PROTEIN S1"/>
    <property type="match status" value="1"/>
</dbReference>
<dbReference type="GO" id="GO:0003729">
    <property type="term" value="F:mRNA binding"/>
    <property type="evidence" value="ECO:0007669"/>
    <property type="project" value="TreeGrafter"/>
</dbReference>
<dbReference type="AlphaFoldDB" id="A0A1F5RIQ5"/>
<dbReference type="SMART" id="SM00316">
    <property type="entry name" value="S1"/>
    <property type="match status" value="6"/>
</dbReference>
<feature type="domain" description="S1 motif" evidence="8">
    <location>
        <begin position="125"/>
        <end position="191"/>
    </location>
</feature>
<dbReference type="InterPro" id="IPR050437">
    <property type="entry name" value="Ribos_protein_bS1-like"/>
</dbReference>
<dbReference type="Pfam" id="PF00575">
    <property type="entry name" value="S1"/>
    <property type="match status" value="6"/>
</dbReference>
<dbReference type="Proteomes" id="UP000177230">
    <property type="component" value="Unassembled WGS sequence"/>
</dbReference>
<protein>
    <recommendedName>
        <fullName evidence="6">30S ribosomal protein S1</fullName>
    </recommendedName>
</protein>
<evidence type="ECO:0000256" key="3">
    <source>
        <dbReference type="ARBA" id="ARBA00022884"/>
    </source>
</evidence>